<proteinExistence type="predicted"/>
<keyword evidence="2" id="KW-1185">Reference proteome</keyword>
<dbReference type="Gene3D" id="1.10.10.10">
    <property type="entry name" value="Winged helix-like DNA-binding domain superfamily/Winged helix DNA-binding domain"/>
    <property type="match status" value="1"/>
</dbReference>
<keyword evidence="1" id="KW-0255">Endonuclease</keyword>
<keyword evidence="1" id="KW-0540">Nuclease</keyword>
<reference evidence="1" key="1">
    <citation type="submission" date="2023-01" db="EMBL/GenBank/DDBJ databases">
        <title>New crAssphage isolates infecting Bacteroides cellulosilyticus.</title>
        <authorList>
            <person name="Papudeshi B."/>
            <person name="Vega A.A."/>
            <person name="Souza C."/>
            <person name="Giles S.K."/>
            <person name="Mallawaarachchi V."/>
            <person name="Roach M.J."/>
            <person name="An M."/>
            <person name="Jacobson N."/>
            <person name="McNair K."/>
            <person name="Mora M.F."/>
            <person name="Pastrana K."/>
            <person name="Leigh C."/>
            <person name="Cram C."/>
            <person name="Plewa W.S."/>
            <person name="Grigson S.R."/>
            <person name="Bouras G.S."/>
            <person name="Decewicz P."/>
            <person name="Luque A."/>
            <person name="Droit L."/>
            <person name="Handley S."/>
            <person name="Segall A.M."/>
            <person name="Dinsdale E.A."/>
            <person name="Edwards R.A."/>
        </authorList>
    </citation>
    <scope>NUCLEOTIDE SEQUENCE</scope>
    <source>
        <strain evidence="1">Bc11</strain>
    </source>
</reference>
<dbReference type="SMART" id="SM00497">
    <property type="entry name" value="IENR1"/>
    <property type="match status" value="1"/>
</dbReference>
<dbReference type="InterPro" id="IPR003647">
    <property type="entry name" value="Intron_nuc_1_rpt"/>
</dbReference>
<dbReference type="GO" id="GO:0004519">
    <property type="term" value="F:endonuclease activity"/>
    <property type="evidence" value="ECO:0007669"/>
    <property type="project" value="UniProtKB-KW"/>
</dbReference>
<accession>A0AAF0D6S6</accession>
<dbReference type="InterPro" id="IPR036388">
    <property type="entry name" value="WH-like_DNA-bd_sf"/>
</dbReference>
<dbReference type="Proteomes" id="UP001269161">
    <property type="component" value="Segment"/>
</dbReference>
<organism evidence="1 2">
    <name type="scientific">Caudoviricetes sp. 'Rudgehvirus jaberico'</name>
    <dbReference type="NCBI Taxonomy" id="3028515"/>
    <lineage>
        <taxon>Viruses</taxon>
        <taxon>Duplodnaviria</taxon>
        <taxon>Heunggongvirae</taxon>
        <taxon>Uroviricota</taxon>
        <taxon>Caudoviricetes</taxon>
        <taxon>Crassvirales</taxon>
        <taxon>Intestiviridae</taxon>
        <taxon>Crudevirinae</taxon>
    </lineage>
</organism>
<evidence type="ECO:0000313" key="2">
    <source>
        <dbReference type="Proteomes" id="UP001269161"/>
    </source>
</evidence>
<dbReference type="EMBL" id="OQ198719">
    <property type="protein sequence ID" value="WEU69894.1"/>
    <property type="molecule type" value="Genomic_DNA"/>
</dbReference>
<protein>
    <submittedName>
        <fullName evidence="1">GIY endonuclease</fullName>
    </submittedName>
</protein>
<name>A0AAF0D6S6_9CAUD</name>
<dbReference type="RefSeq" id="YP_011108656.1">
    <property type="nucleotide sequence ID" value="NC_091965.1"/>
</dbReference>
<keyword evidence="1" id="KW-0378">Hydrolase</keyword>
<evidence type="ECO:0000313" key="1">
    <source>
        <dbReference type="EMBL" id="WEU69894.1"/>
    </source>
</evidence>
<sequence>METGRIIINNNNMKNFKFQLEAIESNKSNIETNVKSKRSYKPTIGNSGYNYSLDKDRICVYLHYYNNEDLPFYIGSGTLDRAFRFSSRSIEWKNKVKDISLVEVFIYLIDISKEDSLKIEEDLIRFYSYLNCLVNVSYGIGTKGLYKINNKNSISIVELDINNNFICEYSSAKEASDCYNIDASSITKCCKGKKNRYYNRIWKYSSDYYND</sequence>